<dbReference type="PROSITE" id="PS00759">
    <property type="entry name" value="ARGE_DAPE_CPG2_2"/>
    <property type="match status" value="1"/>
</dbReference>
<name>A0A0W0WG57_9GAMM</name>
<evidence type="ECO:0000256" key="12">
    <source>
        <dbReference type="ARBA" id="ARBA00023285"/>
    </source>
</evidence>
<dbReference type="InterPro" id="IPR011650">
    <property type="entry name" value="Peptidase_M20_dimer"/>
</dbReference>
<dbReference type="CDD" id="cd03891">
    <property type="entry name" value="M20_DapE_proteobac"/>
    <property type="match status" value="1"/>
</dbReference>
<dbReference type="InterPro" id="IPR001261">
    <property type="entry name" value="ArgE/DapE_CS"/>
</dbReference>
<feature type="active site" description="Proton acceptor" evidence="15">
    <location>
        <position position="133"/>
    </location>
</feature>
<protein>
    <recommendedName>
        <fullName evidence="5 15">Succinyl-diaminopimelate desuccinylase</fullName>
        <shortName evidence="15">SDAP desuccinylase</shortName>
        <ecNumber evidence="4 15">3.5.1.18</ecNumber>
    </recommendedName>
    <alternativeName>
        <fullName evidence="13 15">N-succinyl-LL-2,6-diaminoheptanedioate amidohydrolase</fullName>
    </alternativeName>
</protein>
<dbReference type="HAMAP" id="MF_01690">
    <property type="entry name" value="DapE"/>
    <property type="match status" value="1"/>
</dbReference>
<keyword evidence="7 15" id="KW-0479">Metal-binding</keyword>
<gene>
    <name evidence="15 17" type="primary">dapE</name>
    <name evidence="17" type="ORF">Lmac_0316</name>
</gene>
<feature type="binding site" evidence="15">
    <location>
        <position position="99"/>
    </location>
    <ligand>
        <name>Zn(2+)</name>
        <dbReference type="ChEBI" id="CHEBI:29105"/>
        <label>2</label>
    </ligand>
</feature>
<sequence>MNDVKSLLEKLIRFESITPNDSGCQNFMMDFLKQHGFDCQRFDHFPVANFFAHTGTQPPLLVFAGHTDVVPVGDESQWQTPPFTLVEKDGMLYGRGSADMKGSLAAMLAMAADFTQAHPHFSGSLGFLITSGEEGDDFHLGTPHVMAKLHQQGIHPDFCIVGEPSSTQRVGDVIKVGRRGSLTGKLILHGKQGHVAYPHLAQNPIHLISPALAELTAKHWDEGNAYFPPTSLQITHIHAGGQAGNIIPGTLVMHFNFRFSTEQTADKLKDAVNHCFKQHGLFPEIEWRLNGEPFLTTQGRLLESCIKAISKVTNQSPELSTSGGTSDGRFIAPYGVEVIELGPVNSTIHQVNECVSLADLEKLKQIYYSITEGLLVDEVFAQ</sequence>
<dbReference type="InterPro" id="IPR050072">
    <property type="entry name" value="Peptidase_M20A"/>
</dbReference>
<keyword evidence="10 15" id="KW-0220">Diaminopimelate biosynthesis</keyword>
<evidence type="ECO:0000256" key="3">
    <source>
        <dbReference type="ARBA" id="ARBA00011738"/>
    </source>
</evidence>
<dbReference type="PANTHER" id="PTHR43808">
    <property type="entry name" value="ACETYLORNITHINE DEACETYLASE"/>
    <property type="match status" value="1"/>
</dbReference>
<feature type="binding site" evidence="15">
    <location>
        <position position="163"/>
    </location>
    <ligand>
        <name>Zn(2+)</name>
        <dbReference type="ChEBI" id="CHEBI:29105"/>
        <label>1</label>
    </ligand>
</feature>
<comment type="pathway">
    <text evidence="1 15">Amino-acid biosynthesis; L-lysine biosynthesis via DAP pathway; LL-2,6-diaminopimelate from (S)-tetrahydrodipicolinate (succinylase route): step 3/3.</text>
</comment>
<dbReference type="PANTHER" id="PTHR43808:SF31">
    <property type="entry name" value="N-ACETYL-L-CITRULLINE DEACETYLASE"/>
    <property type="match status" value="1"/>
</dbReference>
<feature type="binding site" evidence="15">
    <location>
        <position position="66"/>
    </location>
    <ligand>
        <name>Zn(2+)</name>
        <dbReference type="ChEBI" id="CHEBI:29105"/>
        <label>1</label>
    </ligand>
</feature>
<dbReference type="GO" id="GO:0019877">
    <property type="term" value="P:diaminopimelate biosynthetic process"/>
    <property type="evidence" value="ECO:0007669"/>
    <property type="project" value="UniProtKB-UniRule"/>
</dbReference>
<keyword evidence="8 15" id="KW-0378">Hydrolase</keyword>
<reference evidence="17 18" key="1">
    <citation type="submission" date="2015-11" db="EMBL/GenBank/DDBJ databases">
        <title>Genomic analysis of 38 Legionella species identifies large and diverse effector repertoires.</title>
        <authorList>
            <person name="Burstein D."/>
            <person name="Amaro F."/>
            <person name="Zusman T."/>
            <person name="Lifshitz Z."/>
            <person name="Cohen O."/>
            <person name="Gilbert J.A."/>
            <person name="Pupko T."/>
            <person name="Shuman H.A."/>
            <person name="Segal G."/>
        </authorList>
    </citation>
    <scope>NUCLEOTIDE SEQUENCE [LARGE SCALE GENOMIC DNA]</scope>
    <source>
        <strain evidence="17 18">PX-1-G2-E2</strain>
    </source>
</reference>
<feature type="domain" description="Peptidase M20 dimerisation" evidence="16">
    <location>
        <begin position="176"/>
        <end position="280"/>
    </location>
</feature>
<comment type="function">
    <text evidence="15">Catalyzes the hydrolysis of N-succinyl-L,L-diaminopimelic acid (SDAP), forming succinate and LL-2,6-diaminopimelate (DAP), an intermediate involved in the bacterial biosynthesis of lysine and meso-diaminopimelic acid, an essential component of bacterial cell walls.</text>
</comment>
<dbReference type="UniPathway" id="UPA00034">
    <property type="reaction ID" value="UER00021"/>
</dbReference>
<evidence type="ECO:0000256" key="6">
    <source>
        <dbReference type="ARBA" id="ARBA00022605"/>
    </source>
</evidence>
<organism evidence="17 18">
    <name type="scientific">Legionella maceachernii</name>
    <dbReference type="NCBI Taxonomy" id="466"/>
    <lineage>
        <taxon>Bacteria</taxon>
        <taxon>Pseudomonadati</taxon>
        <taxon>Pseudomonadota</taxon>
        <taxon>Gammaproteobacteria</taxon>
        <taxon>Legionellales</taxon>
        <taxon>Legionellaceae</taxon>
        <taxon>Legionella</taxon>
    </lineage>
</organism>
<evidence type="ECO:0000313" key="17">
    <source>
        <dbReference type="EMBL" id="KTD31262.1"/>
    </source>
</evidence>
<evidence type="ECO:0000256" key="2">
    <source>
        <dbReference type="ARBA" id="ARBA00006746"/>
    </source>
</evidence>
<dbReference type="RefSeq" id="WP_058451147.1">
    <property type="nucleotide sequence ID" value="NZ_CAAAIB010000021.1"/>
</dbReference>
<dbReference type="NCBIfam" id="TIGR01246">
    <property type="entry name" value="dapE_proteo"/>
    <property type="match status" value="1"/>
</dbReference>
<keyword evidence="9 15" id="KW-0862">Zinc</keyword>
<keyword evidence="6 15" id="KW-0028">Amino-acid biosynthesis</keyword>
<dbReference type="PATRIC" id="fig|466.6.peg.340"/>
<dbReference type="Gene3D" id="3.40.630.10">
    <property type="entry name" value="Zn peptidases"/>
    <property type="match status" value="2"/>
</dbReference>
<evidence type="ECO:0000256" key="4">
    <source>
        <dbReference type="ARBA" id="ARBA00011921"/>
    </source>
</evidence>
<dbReference type="EMBL" id="LNYL01000007">
    <property type="protein sequence ID" value="KTD31262.1"/>
    <property type="molecule type" value="Genomic_DNA"/>
</dbReference>
<evidence type="ECO:0000256" key="8">
    <source>
        <dbReference type="ARBA" id="ARBA00022801"/>
    </source>
</evidence>
<evidence type="ECO:0000256" key="14">
    <source>
        <dbReference type="ARBA" id="ARBA00051301"/>
    </source>
</evidence>
<evidence type="ECO:0000256" key="13">
    <source>
        <dbReference type="ARBA" id="ARBA00031891"/>
    </source>
</evidence>
<dbReference type="GO" id="GO:0009014">
    <property type="term" value="F:succinyl-diaminopimelate desuccinylase activity"/>
    <property type="evidence" value="ECO:0007669"/>
    <property type="project" value="UniProtKB-UniRule"/>
</dbReference>
<comment type="subunit">
    <text evidence="3 15">Homodimer.</text>
</comment>
<dbReference type="GO" id="GO:0009089">
    <property type="term" value="P:lysine biosynthetic process via diaminopimelate"/>
    <property type="evidence" value="ECO:0007669"/>
    <property type="project" value="UniProtKB-UniRule"/>
</dbReference>
<keyword evidence="12 15" id="KW-0170">Cobalt</keyword>
<dbReference type="OrthoDB" id="9809784at2"/>
<dbReference type="GO" id="GO:0006526">
    <property type="term" value="P:L-arginine biosynthetic process"/>
    <property type="evidence" value="ECO:0007669"/>
    <property type="project" value="TreeGrafter"/>
</dbReference>
<dbReference type="InterPro" id="IPR005941">
    <property type="entry name" value="DapE_proteobac"/>
</dbReference>
<dbReference type="InterPro" id="IPR002933">
    <property type="entry name" value="Peptidase_M20"/>
</dbReference>
<comment type="caution">
    <text evidence="17">The sequence shown here is derived from an EMBL/GenBank/DDBJ whole genome shotgun (WGS) entry which is preliminary data.</text>
</comment>
<dbReference type="SUPFAM" id="SSF55031">
    <property type="entry name" value="Bacterial exopeptidase dimerisation domain"/>
    <property type="match status" value="1"/>
</dbReference>
<feature type="binding site" evidence="15">
    <location>
        <position position="134"/>
    </location>
    <ligand>
        <name>Zn(2+)</name>
        <dbReference type="ChEBI" id="CHEBI:29105"/>
        <label>2</label>
    </ligand>
</feature>
<feature type="binding site" evidence="15">
    <location>
        <position position="99"/>
    </location>
    <ligand>
        <name>Zn(2+)</name>
        <dbReference type="ChEBI" id="CHEBI:29105"/>
        <label>1</label>
    </ligand>
</feature>
<dbReference type="GO" id="GO:0050897">
    <property type="term" value="F:cobalt ion binding"/>
    <property type="evidence" value="ECO:0007669"/>
    <property type="project" value="UniProtKB-UniRule"/>
</dbReference>
<comment type="cofactor">
    <cofactor evidence="15">
        <name>Zn(2+)</name>
        <dbReference type="ChEBI" id="CHEBI:29105"/>
    </cofactor>
    <cofactor evidence="15">
        <name>Co(2+)</name>
        <dbReference type="ChEBI" id="CHEBI:48828"/>
    </cofactor>
    <text evidence="15">Binds 2 Zn(2+) or Co(2+) ions per subunit.</text>
</comment>
<evidence type="ECO:0000256" key="11">
    <source>
        <dbReference type="ARBA" id="ARBA00023154"/>
    </source>
</evidence>
<dbReference type="Pfam" id="PF01546">
    <property type="entry name" value="Peptidase_M20"/>
    <property type="match status" value="1"/>
</dbReference>
<evidence type="ECO:0000256" key="15">
    <source>
        <dbReference type="HAMAP-Rule" id="MF_01690"/>
    </source>
</evidence>
<accession>A0A0W0WG57</accession>
<dbReference type="GO" id="GO:0008777">
    <property type="term" value="F:acetylornithine deacetylase activity"/>
    <property type="evidence" value="ECO:0007669"/>
    <property type="project" value="TreeGrafter"/>
</dbReference>
<comment type="catalytic activity">
    <reaction evidence="14 15">
        <text>N-succinyl-(2S,6S)-2,6-diaminopimelate + H2O = (2S,6S)-2,6-diaminopimelate + succinate</text>
        <dbReference type="Rhea" id="RHEA:22608"/>
        <dbReference type="ChEBI" id="CHEBI:15377"/>
        <dbReference type="ChEBI" id="CHEBI:30031"/>
        <dbReference type="ChEBI" id="CHEBI:57609"/>
        <dbReference type="ChEBI" id="CHEBI:58087"/>
        <dbReference type="EC" id="3.5.1.18"/>
    </reaction>
</comment>
<feature type="active site" evidence="15">
    <location>
        <position position="68"/>
    </location>
</feature>
<comment type="similarity">
    <text evidence="2 15">Belongs to the peptidase M20A family. DapE subfamily.</text>
</comment>
<dbReference type="STRING" id="466.Lmac_0316"/>
<evidence type="ECO:0000256" key="9">
    <source>
        <dbReference type="ARBA" id="ARBA00022833"/>
    </source>
</evidence>
<dbReference type="EC" id="3.5.1.18" evidence="4 15"/>
<keyword evidence="18" id="KW-1185">Reference proteome</keyword>
<dbReference type="GO" id="GO:0008270">
    <property type="term" value="F:zinc ion binding"/>
    <property type="evidence" value="ECO:0007669"/>
    <property type="project" value="UniProtKB-UniRule"/>
</dbReference>
<evidence type="ECO:0000256" key="10">
    <source>
        <dbReference type="ARBA" id="ARBA00022915"/>
    </source>
</evidence>
<evidence type="ECO:0000256" key="5">
    <source>
        <dbReference type="ARBA" id="ARBA00022391"/>
    </source>
</evidence>
<dbReference type="SUPFAM" id="SSF53187">
    <property type="entry name" value="Zn-dependent exopeptidases"/>
    <property type="match status" value="1"/>
</dbReference>
<dbReference type="Pfam" id="PF07687">
    <property type="entry name" value="M20_dimer"/>
    <property type="match status" value="1"/>
</dbReference>
<dbReference type="Proteomes" id="UP000054908">
    <property type="component" value="Unassembled WGS sequence"/>
</dbReference>
<proteinExistence type="inferred from homology"/>
<evidence type="ECO:0000256" key="1">
    <source>
        <dbReference type="ARBA" id="ARBA00005130"/>
    </source>
</evidence>
<dbReference type="NCBIfam" id="NF009557">
    <property type="entry name" value="PRK13009.1"/>
    <property type="match status" value="1"/>
</dbReference>
<evidence type="ECO:0000313" key="18">
    <source>
        <dbReference type="Proteomes" id="UP000054908"/>
    </source>
</evidence>
<keyword evidence="11 15" id="KW-0457">Lysine biosynthesis</keyword>
<dbReference type="InterPro" id="IPR036264">
    <property type="entry name" value="Bact_exopeptidase_dim_dom"/>
</dbReference>
<dbReference type="AlphaFoldDB" id="A0A0W0WG57"/>
<feature type="binding site" evidence="15">
    <location>
        <position position="349"/>
    </location>
    <ligand>
        <name>Zn(2+)</name>
        <dbReference type="ChEBI" id="CHEBI:29105"/>
        <label>2</label>
    </ligand>
</feature>
<evidence type="ECO:0000259" key="16">
    <source>
        <dbReference type="Pfam" id="PF07687"/>
    </source>
</evidence>
<evidence type="ECO:0000256" key="7">
    <source>
        <dbReference type="ARBA" id="ARBA00022723"/>
    </source>
</evidence>